<organism evidence="3 4">
    <name type="scientific">Ustilago trichophora</name>
    <dbReference type="NCBI Taxonomy" id="86804"/>
    <lineage>
        <taxon>Eukaryota</taxon>
        <taxon>Fungi</taxon>
        <taxon>Dikarya</taxon>
        <taxon>Basidiomycota</taxon>
        <taxon>Ustilaginomycotina</taxon>
        <taxon>Ustilaginomycetes</taxon>
        <taxon>Ustilaginales</taxon>
        <taxon>Ustilaginaceae</taxon>
        <taxon>Ustilago</taxon>
    </lineage>
</organism>
<dbReference type="EMBL" id="OOIN01000016">
    <property type="protein sequence ID" value="SPO27024.1"/>
    <property type="molecule type" value="Genomic_DNA"/>
</dbReference>
<accession>A0A5C3E8K9</accession>
<feature type="signal peptide" evidence="2">
    <location>
        <begin position="1"/>
        <end position="20"/>
    </location>
</feature>
<feature type="region of interest" description="Disordered" evidence="1">
    <location>
        <begin position="142"/>
        <end position="194"/>
    </location>
</feature>
<gene>
    <name evidence="3" type="ORF">UTRI_10485_B</name>
</gene>
<dbReference type="AlphaFoldDB" id="A0A5C3E8K9"/>
<feature type="compositionally biased region" description="Polar residues" evidence="1">
    <location>
        <begin position="142"/>
        <end position="181"/>
    </location>
</feature>
<keyword evidence="2" id="KW-0732">Signal</keyword>
<evidence type="ECO:0000313" key="3">
    <source>
        <dbReference type="EMBL" id="SPO27024.1"/>
    </source>
</evidence>
<sequence length="271" mass="29663">MRAIPIVLLFMLILGSACNAAPAGPIPSSLAEDLARNTQQSQSISVIEAFFLNLRDKILRSKTTERLIRSFTTATPSSTATATSNAAAKAFKIPDEDALVQYSYAARRASTDAVTIDPARDGIRGRAQLEIWSKVRQIQAKSRTSADLSSSPRMIKRPSSTGPVGEESLSTTADRSLSNGMSPRFQRLPTTVSPRLQRGKEVEIMPLAPSPRTRKMVDVVERRKSTSIAEKSSMAKMRSYSSAFSRADMKLPLQKGTEQSENVRNMHYPTG</sequence>
<dbReference type="Proteomes" id="UP000324022">
    <property type="component" value="Unassembled WGS sequence"/>
</dbReference>
<evidence type="ECO:0000256" key="1">
    <source>
        <dbReference type="SAM" id="MobiDB-lite"/>
    </source>
</evidence>
<evidence type="ECO:0000313" key="4">
    <source>
        <dbReference type="Proteomes" id="UP000324022"/>
    </source>
</evidence>
<feature type="chain" id="PRO_5022922888" evidence="2">
    <location>
        <begin position="21"/>
        <end position="271"/>
    </location>
</feature>
<proteinExistence type="predicted"/>
<reference evidence="3 4" key="1">
    <citation type="submission" date="2018-03" db="EMBL/GenBank/DDBJ databases">
        <authorList>
            <person name="Guldener U."/>
        </authorList>
    </citation>
    <scope>NUCLEOTIDE SEQUENCE [LARGE SCALE GENOMIC DNA]</scope>
    <source>
        <strain evidence="3 4">NBRC100155</strain>
    </source>
</reference>
<name>A0A5C3E8K9_9BASI</name>
<dbReference type="PROSITE" id="PS51257">
    <property type="entry name" value="PROKAR_LIPOPROTEIN"/>
    <property type="match status" value="1"/>
</dbReference>
<keyword evidence="4" id="KW-1185">Reference proteome</keyword>
<protein>
    <submittedName>
        <fullName evidence="3">Uncharacterized protein</fullName>
    </submittedName>
</protein>
<evidence type="ECO:0000256" key="2">
    <source>
        <dbReference type="SAM" id="SignalP"/>
    </source>
</evidence>